<evidence type="ECO:0000313" key="3">
    <source>
        <dbReference type="Proteomes" id="UP000596660"/>
    </source>
</evidence>
<evidence type="ECO:0000313" key="2">
    <source>
        <dbReference type="EnsemblPlants" id="AUR62022515-RA:cds"/>
    </source>
</evidence>
<dbReference type="AlphaFoldDB" id="A0A803M2R7"/>
<reference evidence="2" key="2">
    <citation type="submission" date="2021-03" db="UniProtKB">
        <authorList>
            <consortium name="EnsemblPlants"/>
        </authorList>
    </citation>
    <scope>IDENTIFICATION</scope>
</reference>
<accession>A0A803M2R7</accession>
<feature type="region of interest" description="Disordered" evidence="1">
    <location>
        <begin position="140"/>
        <end position="208"/>
    </location>
</feature>
<protein>
    <submittedName>
        <fullName evidence="2">Uncharacterized protein</fullName>
    </submittedName>
</protein>
<dbReference type="Gramene" id="AUR62022515-RA">
    <property type="protein sequence ID" value="AUR62022515-RA:cds"/>
    <property type="gene ID" value="AUR62022515"/>
</dbReference>
<sequence>MKRSFIFFIRRFLHNVIDVNRISEYEWCSYTIKSLIVWVLCCKKGVTRFFCGPLPFLWVCYFDRLQKMTLEQRRDFTLIKVWTIDLIKDRIDLELRLDFGLGTLLDRVQPPIVVDISIPQHLLGMNQELVVVPDQPKIRQQQEEEQLDESNVNEQCGQDQAHHQRKTREHQKPQGEQQQKEHQNGGEYQKHEKKVPSNVQPLQYLENR</sequence>
<name>A0A803M2R7_CHEQI</name>
<dbReference type="Proteomes" id="UP000596660">
    <property type="component" value="Unplaced"/>
</dbReference>
<reference evidence="2" key="1">
    <citation type="journal article" date="2017" name="Nature">
        <title>The genome of Chenopodium quinoa.</title>
        <authorList>
            <person name="Jarvis D.E."/>
            <person name="Ho Y.S."/>
            <person name="Lightfoot D.J."/>
            <person name="Schmoeckel S.M."/>
            <person name="Li B."/>
            <person name="Borm T.J.A."/>
            <person name="Ohyanagi H."/>
            <person name="Mineta K."/>
            <person name="Michell C.T."/>
            <person name="Saber N."/>
            <person name="Kharbatia N.M."/>
            <person name="Rupper R.R."/>
            <person name="Sharp A.R."/>
            <person name="Dally N."/>
            <person name="Boughton B.A."/>
            <person name="Woo Y.H."/>
            <person name="Gao G."/>
            <person name="Schijlen E.G.W.M."/>
            <person name="Guo X."/>
            <person name="Momin A.A."/>
            <person name="Negrao S."/>
            <person name="Al-Babili S."/>
            <person name="Gehring C."/>
            <person name="Roessner U."/>
            <person name="Jung C."/>
            <person name="Murphy K."/>
            <person name="Arold S.T."/>
            <person name="Gojobori T."/>
            <person name="van der Linden C.G."/>
            <person name="van Loo E.N."/>
            <person name="Jellen E.N."/>
            <person name="Maughan P.J."/>
            <person name="Tester M."/>
        </authorList>
    </citation>
    <scope>NUCLEOTIDE SEQUENCE [LARGE SCALE GENOMIC DNA]</scope>
    <source>
        <strain evidence="2">cv. PI 614886</strain>
    </source>
</reference>
<proteinExistence type="predicted"/>
<feature type="compositionally biased region" description="Polar residues" evidence="1">
    <location>
        <begin position="149"/>
        <end position="158"/>
    </location>
</feature>
<dbReference type="EnsemblPlants" id="AUR62022515-RA">
    <property type="protein sequence ID" value="AUR62022515-RA:cds"/>
    <property type="gene ID" value="AUR62022515"/>
</dbReference>
<evidence type="ECO:0000256" key="1">
    <source>
        <dbReference type="SAM" id="MobiDB-lite"/>
    </source>
</evidence>
<keyword evidence="3" id="KW-1185">Reference proteome</keyword>
<dbReference type="PANTHER" id="PTHR34835">
    <property type="entry name" value="OS07G0283600 PROTEIN-RELATED"/>
    <property type="match status" value="1"/>
</dbReference>
<dbReference type="PANTHER" id="PTHR34835:SF90">
    <property type="entry name" value="AMINOTRANSFERASE-LIKE PLANT MOBILE DOMAIN-CONTAINING PROTEIN"/>
    <property type="match status" value="1"/>
</dbReference>
<feature type="compositionally biased region" description="Basic and acidic residues" evidence="1">
    <location>
        <begin position="170"/>
        <end position="190"/>
    </location>
</feature>
<organism evidence="2 3">
    <name type="scientific">Chenopodium quinoa</name>
    <name type="common">Quinoa</name>
    <dbReference type="NCBI Taxonomy" id="63459"/>
    <lineage>
        <taxon>Eukaryota</taxon>
        <taxon>Viridiplantae</taxon>
        <taxon>Streptophyta</taxon>
        <taxon>Embryophyta</taxon>
        <taxon>Tracheophyta</taxon>
        <taxon>Spermatophyta</taxon>
        <taxon>Magnoliopsida</taxon>
        <taxon>eudicotyledons</taxon>
        <taxon>Gunneridae</taxon>
        <taxon>Pentapetalae</taxon>
        <taxon>Caryophyllales</taxon>
        <taxon>Chenopodiaceae</taxon>
        <taxon>Chenopodioideae</taxon>
        <taxon>Atripliceae</taxon>
        <taxon>Chenopodium</taxon>
    </lineage>
</organism>